<name>A0ABY7V166_9DEIO</name>
<keyword evidence="4" id="KW-1185">Reference proteome</keyword>
<keyword evidence="2" id="KW-0812">Transmembrane</keyword>
<reference evidence="3 4" key="1">
    <citation type="submission" date="2022-12" db="EMBL/GenBank/DDBJ databases">
        <title>Genome Sequence of Deinococcus aquaticus Type Strain PB314.</title>
        <authorList>
            <person name="Albert C."/>
            <person name="Hill J."/>
            <person name="Boren L."/>
            <person name="Scholz-Ng S."/>
            <person name="Fatema N."/>
            <person name="Grosso R."/>
            <person name="Soboslay E."/>
            <person name="Tuohy J."/>
        </authorList>
    </citation>
    <scope>NUCLEOTIDE SEQUENCE [LARGE SCALE GENOMIC DNA]</scope>
    <source>
        <strain evidence="3 4">PB-314</strain>
    </source>
</reference>
<evidence type="ECO:0000313" key="4">
    <source>
        <dbReference type="Proteomes" id="UP001217044"/>
    </source>
</evidence>
<dbReference type="EMBL" id="CP115165">
    <property type="protein sequence ID" value="WDA58344.1"/>
    <property type="molecule type" value="Genomic_DNA"/>
</dbReference>
<feature type="region of interest" description="Disordered" evidence="1">
    <location>
        <begin position="1"/>
        <end position="30"/>
    </location>
</feature>
<protein>
    <submittedName>
        <fullName evidence="3">Uncharacterized protein</fullName>
    </submittedName>
</protein>
<evidence type="ECO:0000313" key="3">
    <source>
        <dbReference type="EMBL" id="WDA58344.1"/>
    </source>
</evidence>
<gene>
    <name evidence="3" type="ORF">M8445_13475</name>
</gene>
<organism evidence="3 4">
    <name type="scientific">Deinococcus aquaticus</name>
    <dbReference type="NCBI Taxonomy" id="328692"/>
    <lineage>
        <taxon>Bacteria</taxon>
        <taxon>Thermotogati</taxon>
        <taxon>Deinococcota</taxon>
        <taxon>Deinococci</taxon>
        <taxon>Deinococcales</taxon>
        <taxon>Deinococcaceae</taxon>
        <taxon>Deinococcus</taxon>
    </lineage>
</organism>
<feature type="transmembrane region" description="Helical" evidence="2">
    <location>
        <begin position="102"/>
        <end position="122"/>
    </location>
</feature>
<accession>A0ABY7V166</accession>
<proteinExistence type="predicted"/>
<dbReference type="Proteomes" id="UP001217044">
    <property type="component" value="Chromosome"/>
</dbReference>
<keyword evidence="2" id="KW-1133">Transmembrane helix</keyword>
<sequence>MSSKPRPPRTGPPAEPSVRRPGPSPLPAPDPALVQAGRVPTLAVLMGLLMTSATPFLAGLLQGQTQDLGRNVLYTCLTVFLLGMVWRGSVWAWRLTVSFSMVAGLLVFIVGMLAGTAAWQGWLVSGAGLVYLLLGTALVGTASIRAFLDSRWAARSQGRVRDRA</sequence>
<evidence type="ECO:0000256" key="2">
    <source>
        <dbReference type="SAM" id="Phobius"/>
    </source>
</evidence>
<feature type="transmembrane region" description="Helical" evidence="2">
    <location>
        <begin position="72"/>
        <end position="90"/>
    </location>
</feature>
<keyword evidence="2" id="KW-0472">Membrane</keyword>
<feature type="transmembrane region" description="Helical" evidence="2">
    <location>
        <begin position="42"/>
        <end position="60"/>
    </location>
</feature>
<evidence type="ECO:0000256" key="1">
    <source>
        <dbReference type="SAM" id="MobiDB-lite"/>
    </source>
</evidence>
<feature type="transmembrane region" description="Helical" evidence="2">
    <location>
        <begin position="128"/>
        <end position="148"/>
    </location>
</feature>